<evidence type="ECO:0000256" key="2">
    <source>
        <dbReference type="ARBA" id="ARBA00022692"/>
    </source>
</evidence>
<keyword evidence="9" id="KW-1185">Reference proteome</keyword>
<dbReference type="EMBL" id="CYGY02000075">
    <property type="protein sequence ID" value="SIT50096.1"/>
    <property type="molecule type" value="Genomic_DNA"/>
</dbReference>
<evidence type="ECO:0000256" key="6">
    <source>
        <dbReference type="SAM" id="Phobius"/>
    </source>
</evidence>
<keyword evidence="4 6" id="KW-0472">Membrane</keyword>
<feature type="transmembrane region" description="Helical" evidence="6">
    <location>
        <begin position="393"/>
        <end position="421"/>
    </location>
</feature>
<dbReference type="InterPro" id="IPR011547">
    <property type="entry name" value="SLC26A/SulP_dom"/>
</dbReference>
<name>A0A1N7SRV8_9BURK</name>
<dbReference type="Proteomes" id="UP000195569">
    <property type="component" value="Unassembled WGS sequence"/>
</dbReference>
<feature type="region of interest" description="Disordered" evidence="5">
    <location>
        <begin position="566"/>
        <end position="613"/>
    </location>
</feature>
<organism evidence="8 9">
    <name type="scientific">Paraburkholderia piptadeniae</name>
    <dbReference type="NCBI Taxonomy" id="1701573"/>
    <lineage>
        <taxon>Bacteria</taxon>
        <taxon>Pseudomonadati</taxon>
        <taxon>Pseudomonadota</taxon>
        <taxon>Betaproteobacteria</taxon>
        <taxon>Burkholderiales</taxon>
        <taxon>Burkholderiaceae</taxon>
        <taxon>Paraburkholderia</taxon>
    </lineage>
</organism>
<dbReference type="GO" id="GO:0016020">
    <property type="term" value="C:membrane"/>
    <property type="evidence" value="ECO:0007669"/>
    <property type="project" value="UniProtKB-SubCell"/>
</dbReference>
<dbReference type="PROSITE" id="PS50801">
    <property type="entry name" value="STAS"/>
    <property type="match status" value="1"/>
</dbReference>
<feature type="transmembrane region" description="Helical" evidence="6">
    <location>
        <begin position="118"/>
        <end position="141"/>
    </location>
</feature>
<sequence length="613" mass="64452">MRSSRVAAPALDRLARIAPGLVAFVRYRREDLRHDVVAGVCVASVALPVGVAYAELAGFNPAIGLYSCIWPLVAYALFGTSRQLIVGPDAATCALVAASIVPLAAVGTPEYLSMSTTLAFLAGLFCIAASFIGLGACADFLSRPILTGFMNGIAISIALGQTGKLLGFKIESTGVIRPLIEIVAKIGQTHWPTLAVGLGAFALLLLLPRFAPRVPAALATLASAACVTALFALDTHGVRTIGAVPAGLPSFVVPRIHWDALDTLAVDAAGIALISFCSATLTARSFAAKNGYEIDDDREMSAIGAANIASALSQGFAISGADSRTAMNDMTGGRTQLASIVAAAAIAFVLIFLTGPLRFVPVAALGAVLVMAAVSLVDITTLKGLWSEARGEFAICLAATVGVVALGSLKGILLAVALALFRFIRIVARPSHEVLGTVDGMKGFHSTERHADARRTPGLCLFRFNSPIVFFNARYFKRTALDVVAQTAPKPQWFVLDAVAVTGVDVTGRHAIEELRQELGERGVSFVLAGRRTQRLDWLERHGMDNVTAAQLHFPTLRAAVRAFHAARQRESGETASTSSVPTPRDAPLRPTDPAPAPLDQAITRRHDDGIPT</sequence>
<dbReference type="SUPFAM" id="SSF52091">
    <property type="entry name" value="SpoIIaa-like"/>
    <property type="match status" value="1"/>
</dbReference>
<reference evidence="8" key="1">
    <citation type="submission" date="2016-12" db="EMBL/GenBank/DDBJ databases">
        <authorList>
            <person name="Moulin L."/>
        </authorList>
    </citation>
    <scope>NUCLEOTIDE SEQUENCE [LARGE SCALE GENOMIC DNA]</scope>
    <source>
        <strain evidence="8">STM 7183</strain>
    </source>
</reference>
<dbReference type="Pfam" id="PF01740">
    <property type="entry name" value="STAS"/>
    <property type="match status" value="1"/>
</dbReference>
<feature type="compositionally biased region" description="Basic and acidic residues" evidence="5">
    <location>
        <begin position="603"/>
        <end position="613"/>
    </location>
</feature>
<dbReference type="RefSeq" id="WP_087738947.1">
    <property type="nucleotide sequence ID" value="NZ_CYGY02000075.1"/>
</dbReference>
<dbReference type="OrthoDB" id="9177189at2"/>
<feature type="transmembrane region" description="Helical" evidence="6">
    <location>
        <begin position="36"/>
        <end position="53"/>
    </location>
</feature>
<evidence type="ECO:0000256" key="4">
    <source>
        <dbReference type="ARBA" id="ARBA00023136"/>
    </source>
</evidence>
<gene>
    <name evidence="8" type="ORF">BN2476_750039</name>
</gene>
<evidence type="ECO:0000256" key="3">
    <source>
        <dbReference type="ARBA" id="ARBA00022989"/>
    </source>
</evidence>
<dbReference type="InterPro" id="IPR001902">
    <property type="entry name" value="SLC26A/SulP_fam"/>
</dbReference>
<dbReference type="NCBIfam" id="TIGR00815">
    <property type="entry name" value="sulP"/>
    <property type="match status" value="1"/>
</dbReference>
<dbReference type="AlphaFoldDB" id="A0A1N7SRV8"/>
<dbReference type="CDD" id="cd07042">
    <property type="entry name" value="STAS_SulP_like_sulfate_transporter"/>
    <property type="match status" value="1"/>
</dbReference>
<feature type="transmembrane region" description="Helical" evidence="6">
    <location>
        <begin position="59"/>
        <end position="78"/>
    </location>
</feature>
<dbReference type="InterPro" id="IPR002645">
    <property type="entry name" value="STAS_dom"/>
</dbReference>
<evidence type="ECO:0000313" key="9">
    <source>
        <dbReference type="Proteomes" id="UP000195569"/>
    </source>
</evidence>
<dbReference type="PANTHER" id="PTHR11814">
    <property type="entry name" value="SULFATE TRANSPORTER"/>
    <property type="match status" value="1"/>
</dbReference>
<keyword evidence="3 6" id="KW-1133">Transmembrane helix</keyword>
<dbReference type="GO" id="GO:0055085">
    <property type="term" value="P:transmembrane transport"/>
    <property type="evidence" value="ECO:0007669"/>
    <property type="project" value="InterPro"/>
</dbReference>
<keyword evidence="2 6" id="KW-0812">Transmembrane</keyword>
<evidence type="ECO:0000259" key="7">
    <source>
        <dbReference type="PROSITE" id="PS50801"/>
    </source>
</evidence>
<protein>
    <submittedName>
        <fullName evidence="8">Sulfate transporter</fullName>
    </submittedName>
</protein>
<comment type="subcellular location">
    <subcellularLocation>
        <location evidence="1">Membrane</location>
        <topology evidence="1">Multi-pass membrane protein</topology>
    </subcellularLocation>
</comment>
<evidence type="ECO:0000313" key="8">
    <source>
        <dbReference type="EMBL" id="SIT50096.1"/>
    </source>
</evidence>
<feature type="domain" description="STAS" evidence="7">
    <location>
        <begin position="449"/>
        <end position="564"/>
    </location>
</feature>
<comment type="caution">
    <text evidence="8">The sequence shown here is derived from an EMBL/GenBank/DDBJ whole genome shotgun (WGS) entry which is preliminary data.</text>
</comment>
<feature type="transmembrane region" description="Helical" evidence="6">
    <location>
        <begin position="90"/>
        <end position="112"/>
    </location>
</feature>
<feature type="transmembrane region" description="Helical" evidence="6">
    <location>
        <begin position="359"/>
        <end position="381"/>
    </location>
</feature>
<feature type="transmembrane region" description="Helical" evidence="6">
    <location>
        <begin position="214"/>
        <end position="233"/>
    </location>
</feature>
<dbReference type="Gene3D" id="3.30.750.24">
    <property type="entry name" value="STAS domain"/>
    <property type="match status" value="1"/>
</dbReference>
<feature type="transmembrane region" description="Helical" evidence="6">
    <location>
        <begin position="337"/>
        <end position="353"/>
    </location>
</feature>
<proteinExistence type="predicted"/>
<feature type="transmembrane region" description="Helical" evidence="6">
    <location>
        <begin position="191"/>
        <end position="208"/>
    </location>
</feature>
<evidence type="ECO:0000256" key="1">
    <source>
        <dbReference type="ARBA" id="ARBA00004141"/>
    </source>
</evidence>
<dbReference type="InterPro" id="IPR036513">
    <property type="entry name" value="STAS_dom_sf"/>
</dbReference>
<dbReference type="Pfam" id="PF00916">
    <property type="entry name" value="Sulfate_transp"/>
    <property type="match status" value="1"/>
</dbReference>
<accession>A0A1N7SRV8</accession>
<evidence type="ECO:0000256" key="5">
    <source>
        <dbReference type="SAM" id="MobiDB-lite"/>
    </source>
</evidence>